<name>A0A9W2Z513_BIOGL</name>
<evidence type="ECO:0000256" key="1">
    <source>
        <dbReference type="SAM" id="SignalP"/>
    </source>
</evidence>
<accession>A0A9W2Z513</accession>
<dbReference type="OrthoDB" id="10344058at2759"/>
<keyword evidence="1" id="KW-0732">Signal</keyword>
<protein>
    <submittedName>
        <fullName evidence="3">Uncharacterized protein LOC129923379 isoform X1</fullName>
    </submittedName>
</protein>
<organism evidence="2 3">
    <name type="scientific">Biomphalaria glabrata</name>
    <name type="common">Bloodfluke planorb</name>
    <name type="synonym">Freshwater snail</name>
    <dbReference type="NCBI Taxonomy" id="6526"/>
    <lineage>
        <taxon>Eukaryota</taxon>
        <taxon>Metazoa</taxon>
        <taxon>Spiralia</taxon>
        <taxon>Lophotrochozoa</taxon>
        <taxon>Mollusca</taxon>
        <taxon>Gastropoda</taxon>
        <taxon>Heterobranchia</taxon>
        <taxon>Euthyneura</taxon>
        <taxon>Panpulmonata</taxon>
        <taxon>Hygrophila</taxon>
        <taxon>Lymnaeoidea</taxon>
        <taxon>Planorbidae</taxon>
        <taxon>Biomphalaria</taxon>
    </lineage>
</organism>
<dbReference type="GeneID" id="129923379"/>
<dbReference type="Proteomes" id="UP001165740">
    <property type="component" value="Chromosome 16"/>
</dbReference>
<dbReference type="AlphaFoldDB" id="A0A9W2Z513"/>
<evidence type="ECO:0000313" key="3">
    <source>
        <dbReference type="RefSeq" id="XP_055870023.1"/>
    </source>
</evidence>
<sequence>MFANLHLVCIVMSMGITTIVSVYGTESVTPVVMSGIQAQLSEEFAKLQACGSLELIKNCLKPELNVDKMNLNEGPDIVCKNPQPWLDIVDCAFVHLLNCLKANSSVLTFLPERSNWENALQIVCQYQNKMELLICMTNMPMNSLLNCFTKMNVSSDHPQDLKSIFCSGREAVQTCLPDLKGQCPEAAFSTLTKTYDKIFDPKKCDTSTREDPNNAGSCLPWLISSVVPFGIMLALHQFF</sequence>
<reference evidence="3" key="1">
    <citation type="submission" date="2025-08" db="UniProtKB">
        <authorList>
            <consortium name="RefSeq"/>
        </authorList>
    </citation>
    <scope>IDENTIFICATION</scope>
</reference>
<proteinExistence type="predicted"/>
<evidence type="ECO:0000313" key="2">
    <source>
        <dbReference type="Proteomes" id="UP001165740"/>
    </source>
</evidence>
<dbReference type="RefSeq" id="XP_055870023.1">
    <property type="nucleotide sequence ID" value="XM_056014048.1"/>
</dbReference>
<gene>
    <name evidence="3" type="primary">LOC129923379</name>
</gene>
<feature type="chain" id="PRO_5040905904" evidence="1">
    <location>
        <begin position="25"/>
        <end position="239"/>
    </location>
</feature>
<keyword evidence="2" id="KW-1185">Reference proteome</keyword>
<feature type="signal peptide" evidence="1">
    <location>
        <begin position="1"/>
        <end position="24"/>
    </location>
</feature>